<proteinExistence type="predicted"/>
<dbReference type="Gene3D" id="3.40.50.1820">
    <property type="entry name" value="alpha/beta hydrolase"/>
    <property type="match status" value="1"/>
</dbReference>
<dbReference type="InterPro" id="IPR039069">
    <property type="entry name" value="CE7"/>
</dbReference>
<accession>A0ABV1NYH4</accession>
<dbReference type="SUPFAM" id="SSF53474">
    <property type="entry name" value="alpha/beta-Hydrolases"/>
    <property type="match status" value="1"/>
</dbReference>
<comment type="caution">
    <text evidence="2">The sequence shown here is derived from an EMBL/GenBank/DDBJ whole genome shotgun (WGS) entry which is preliminary data.</text>
</comment>
<dbReference type="EMBL" id="JBEGDP010000009">
    <property type="protein sequence ID" value="MEQ7847548.1"/>
    <property type="molecule type" value="Genomic_DNA"/>
</dbReference>
<gene>
    <name evidence="2" type="ORF">V6R90_09685</name>
</gene>
<dbReference type="InterPro" id="IPR029058">
    <property type="entry name" value="AB_hydrolase_fold"/>
</dbReference>
<dbReference type="PANTHER" id="PTHR40111">
    <property type="entry name" value="CEPHALOSPORIN-C DEACETYLASE"/>
    <property type="match status" value="1"/>
</dbReference>
<keyword evidence="3" id="KW-1185">Reference proteome</keyword>
<dbReference type="PANTHER" id="PTHR40111:SF1">
    <property type="entry name" value="CEPHALOSPORIN-C DEACETYLASE"/>
    <property type="match status" value="1"/>
</dbReference>
<dbReference type="InterPro" id="IPR008391">
    <property type="entry name" value="AXE1_dom"/>
</dbReference>
<feature type="domain" description="Acetyl xylan esterase" evidence="1">
    <location>
        <begin position="1"/>
        <end position="320"/>
    </location>
</feature>
<reference evidence="2 3" key="1">
    <citation type="submission" date="2024-02" db="EMBL/GenBank/DDBJ databases">
        <title>Full genome sequence of Nocardioides kribbensis.</title>
        <authorList>
            <person name="Poletto B.L."/>
            <person name="Silva G."/>
            <person name="Galante D."/>
            <person name="Campos K.R."/>
            <person name="Santos M.B.N."/>
            <person name="Sacchi C.T."/>
        </authorList>
    </citation>
    <scope>NUCLEOTIDE SEQUENCE [LARGE SCALE GENOMIC DNA]</scope>
    <source>
        <strain evidence="2 3">O4R</strain>
    </source>
</reference>
<dbReference type="RefSeq" id="WP_349804531.1">
    <property type="nucleotide sequence ID" value="NZ_JBEGDP010000009.1"/>
</dbReference>
<organism evidence="2 3">
    <name type="scientific">Nocardioides kribbensis</name>
    <dbReference type="NCBI Taxonomy" id="305517"/>
    <lineage>
        <taxon>Bacteria</taxon>
        <taxon>Bacillati</taxon>
        <taxon>Actinomycetota</taxon>
        <taxon>Actinomycetes</taxon>
        <taxon>Propionibacteriales</taxon>
        <taxon>Nocardioidaceae</taxon>
        <taxon>Nocardioides</taxon>
    </lineage>
</organism>
<dbReference type="Proteomes" id="UP001482520">
    <property type="component" value="Unassembled WGS sequence"/>
</dbReference>
<dbReference type="Pfam" id="PF05448">
    <property type="entry name" value="AXE1"/>
    <property type="match status" value="1"/>
</dbReference>
<evidence type="ECO:0000259" key="1">
    <source>
        <dbReference type="Pfam" id="PF05448"/>
    </source>
</evidence>
<evidence type="ECO:0000313" key="2">
    <source>
        <dbReference type="EMBL" id="MEQ7847548.1"/>
    </source>
</evidence>
<protein>
    <submittedName>
        <fullName evidence="2">Acetylxylan esterase</fullName>
    </submittedName>
</protein>
<name>A0ABV1NYH4_9ACTN</name>
<evidence type="ECO:0000313" key="3">
    <source>
        <dbReference type="Proteomes" id="UP001482520"/>
    </source>
</evidence>
<sequence length="330" mass="34688">MPQYDLSAAELAAYRGSVTEPTGLAAFWEETLQASRARARAPRVEPVDARLPLVEVSDVTLSGYDGEPVRAWYRRPAGVGGDLPLVIRYQGYTGGRGLPHQVPHWTLAGYATLDVDSRGQGSGGGWVGDTPDPHGHGPSYLGGFMTRGLEDPARHYYRRLLTDAVLAVDAGVALPGVDRDRVVVAGVSQGGGIALAVSGLHDGLAGVLADVPFLCDMPRGVAIASAGPYLEVAAFLASHRDAADRAFATLAHFDAAVLGRRATAPALMSVALMDTVCPPSTVHAARNTYGGPSELVVYPWNDHEGGQFHQEAAQLEWLAKLLGGPTPGRG</sequence>